<sequence>MKMKSIIAIVVLLNLCACASVDTNAPTDPSVAVEREYTTGSMLPQKKSKRNSDVKTVSGDDMINMPRAATPTDPLGRK</sequence>
<name>A0A923HPC8_9BURK</name>
<evidence type="ECO:0000256" key="2">
    <source>
        <dbReference type="SAM" id="SignalP"/>
    </source>
</evidence>
<protein>
    <recommendedName>
        <fullName evidence="5">Lipoprotein</fullName>
    </recommendedName>
</protein>
<dbReference type="EMBL" id="JACOFZ010000001">
    <property type="protein sequence ID" value="MBC3880012.1"/>
    <property type="molecule type" value="Genomic_DNA"/>
</dbReference>
<keyword evidence="2" id="KW-0732">Signal</keyword>
<dbReference type="Proteomes" id="UP000627446">
    <property type="component" value="Unassembled WGS sequence"/>
</dbReference>
<dbReference type="AlphaFoldDB" id="A0A923HPC8"/>
<comment type="caution">
    <text evidence="3">The sequence shown here is derived from an EMBL/GenBank/DDBJ whole genome shotgun (WGS) entry which is preliminary data.</text>
</comment>
<evidence type="ECO:0000313" key="4">
    <source>
        <dbReference type="Proteomes" id="UP000627446"/>
    </source>
</evidence>
<keyword evidence="4" id="KW-1185">Reference proteome</keyword>
<gene>
    <name evidence="3" type="ORF">H8K36_01365</name>
</gene>
<evidence type="ECO:0000256" key="1">
    <source>
        <dbReference type="SAM" id="MobiDB-lite"/>
    </source>
</evidence>
<evidence type="ECO:0000313" key="3">
    <source>
        <dbReference type="EMBL" id="MBC3880012.1"/>
    </source>
</evidence>
<feature type="chain" id="PRO_5036836013" description="Lipoprotein" evidence="2">
    <location>
        <begin position="20"/>
        <end position="78"/>
    </location>
</feature>
<organism evidence="3 4">
    <name type="scientific">Undibacterium nitidum</name>
    <dbReference type="NCBI Taxonomy" id="2762298"/>
    <lineage>
        <taxon>Bacteria</taxon>
        <taxon>Pseudomonadati</taxon>
        <taxon>Pseudomonadota</taxon>
        <taxon>Betaproteobacteria</taxon>
        <taxon>Burkholderiales</taxon>
        <taxon>Oxalobacteraceae</taxon>
        <taxon>Undibacterium</taxon>
    </lineage>
</organism>
<feature type="region of interest" description="Disordered" evidence="1">
    <location>
        <begin position="37"/>
        <end position="78"/>
    </location>
</feature>
<reference evidence="3" key="1">
    <citation type="submission" date="2020-08" db="EMBL/GenBank/DDBJ databases">
        <title>Novel species isolated from subtropical streams in China.</title>
        <authorList>
            <person name="Lu H."/>
        </authorList>
    </citation>
    <scope>NUCLEOTIDE SEQUENCE</scope>
    <source>
        <strain evidence="3">LX22W</strain>
    </source>
</reference>
<dbReference type="RefSeq" id="WP_186915441.1">
    <property type="nucleotide sequence ID" value="NZ_JACOFZ010000001.1"/>
</dbReference>
<accession>A0A923HPC8</accession>
<evidence type="ECO:0008006" key="5">
    <source>
        <dbReference type="Google" id="ProtNLM"/>
    </source>
</evidence>
<proteinExistence type="predicted"/>
<feature type="signal peptide" evidence="2">
    <location>
        <begin position="1"/>
        <end position="19"/>
    </location>
</feature>